<dbReference type="EMBL" id="JAYGHT010000118">
    <property type="protein sequence ID" value="MEA5520857.1"/>
    <property type="molecule type" value="Genomic_DNA"/>
</dbReference>
<dbReference type="CDD" id="cd07302">
    <property type="entry name" value="CHD"/>
    <property type="match status" value="1"/>
</dbReference>
<dbReference type="Proteomes" id="UP001301728">
    <property type="component" value="Unassembled WGS sequence"/>
</dbReference>
<feature type="transmembrane region" description="Helical" evidence="8">
    <location>
        <begin position="22"/>
        <end position="42"/>
    </location>
</feature>
<comment type="similarity">
    <text evidence="7">Belongs to the adenylyl cyclase class-4/guanylyl cyclase family.</text>
</comment>
<evidence type="ECO:0000313" key="10">
    <source>
        <dbReference type="EMBL" id="MEA5520857.1"/>
    </source>
</evidence>
<dbReference type="PROSITE" id="PS00452">
    <property type="entry name" value="GUANYLATE_CYCLASE_1"/>
    <property type="match status" value="1"/>
</dbReference>
<evidence type="ECO:0000256" key="3">
    <source>
        <dbReference type="ARBA" id="ARBA00022741"/>
    </source>
</evidence>
<dbReference type="InterPro" id="IPR018297">
    <property type="entry name" value="A/G_cyclase_CS"/>
</dbReference>
<feature type="domain" description="Guanylate cyclase" evidence="9">
    <location>
        <begin position="101"/>
        <end position="228"/>
    </location>
</feature>
<dbReference type="InterPro" id="IPR029787">
    <property type="entry name" value="Nucleotide_cyclase"/>
</dbReference>
<evidence type="ECO:0000256" key="6">
    <source>
        <dbReference type="ARBA" id="ARBA00023239"/>
    </source>
</evidence>
<evidence type="ECO:0000256" key="4">
    <source>
        <dbReference type="ARBA" id="ARBA00022989"/>
    </source>
</evidence>
<evidence type="ECO:0000259" key="9">
    <source>
        <dbReference type="PROSITE" id="PS50125"/>
    </source>
</evidence>
<dbReference type="SUPFAM" id="SSF55073">
    <property type="entry name" value="Nucleotide cyclase"/>
    <property type="match status" value="1"/>
</dbReference>
<dbReference type="PANTHER" id="PTHR11920:SF335">
    <property type="entry name" value="GUANYLATE CYCLASE"/>
    <property type="match status" value="1"/>
</dbReference>
<dbReference type="RefSeq" id="WP_323306919.1">
    <property type="nucleotide sequence ID" value="NZ_JAYGHT010000118.1"/>
</dbReference>
<organism evidence="10 11">
    <name type="scientific">Limnoraphis robusta CCNP1315</name>
    <dbReference type="NCBI Taxonomy" id="3110306"/>
    <lineage>
        <taxon>Bacteria</taxon>
        <taxon>Bacillati</taxon>
        <taxon>Cyanobacteriota</taxon>
        <taxon>Cyanophyceae</taxon>
        <taxon>Oscillatoriophycideae</taxon>
        <taxon>Oscillatoriales</taxon>
        <taxon>Sirenicapillariaceae</taxon>
        <taxon>Limnoraphis</taxon>
    </lineage>
</organism>
<keyword evidence="5 8" id="KW-0472">Membrane</keyword>
<dbReference type="GO" id="GO:0016829">
    <property type="term" value="F:lyase activity"/>
    <property type="evidence" value="ECO:0007669"/>
    <property type="project" value="UniProtKB-KW"/>
</dbReference>
<keyword evidence="2 8" id="KW-0812">Transmembrane</keyword>
<dbReference type="PROSITE" id="PS50125">
    <property type="entry name" value="GUANYLATE_CYCLASE_2"/>
    <property type="match status" value="1"/>
</dbReference>
<accession>A0ABU5U1T5</accession>
<evidence type="ECO:0000256" key="5">
    <source>
        <dbReference type="ARBA" id="ARBA00023136"/>
    </source>
</evidence>
<evidence type="ECO:0000256" key="1">
    <source>
        <dbReference type="ARBA" id="ARBA00004370"/>
    </source>
</evidence>
<reference evidence="10 11" key="1">
    <citation type="submission" date="2023-12" db="EMBL/GenBank/DDBJ databases">
        <title>Baltic Sea Cyanobacteria.</title>
        <authorList>
            <person name="Delbaje E."/>
            <person name="Fewer D.P."/>
            <person name="Shishido T.K."/>
        </authorList>
    </citation>
    <scope>NUCLEOTIDE SEQUENCE [LARGE SCALE GENOMIC DNA]</scope>
    <source>
        <strain evidence="10 11">CCNP 1315</strain>
    </source>
</reference>
<evidence type="ECO:0000313" key="11">
    <source>
        <dbReference type="Proteomes" id="UP001301728"/>
    </source>
</evidence>
<name>A0ABU5U1T5_9CYAN</name>
<keyword evidence="11" id="KW-1185">Reference proteome</keyword>
<keyword evidence="3" id="KW-0547">Nucleotide-binding</keyword>
<dbReference type="InterPro" id="IPR050401">
    <property type="entry name" value="Cyclic_nucleotide_synthase"/>
</dbReference>
<dbReference type="Gene3D" id="3.30.70.1230">
    <property type="entry name" value="Nucleotide cyclase"/>
    <property type="match status" value="1"/>
</dbReference>
<keyword evidence="6 7" id="KW-0456">Lyase</keyword>
<dbReference type="EC" id="4.6.1.-" evidence="10"/>
<evidence type="ECO:0000256" key="7">
    <source>
        <dbReference type="RuleBase" id="RU000405"/>
    </source>
</evidence>
<protein>
    <submittedName>
        <fullName evidence="10">Adenylate/guanylate cyclase domain-containing protein</fullName>
        <ecNumber evidence="10">4.6.1.-</ecNumber>
    </submittedName>
</protein>
<comment type="caution">
    <text evidence="10">The sequence shown here is derived from an EMBL/GenBank/DDBJ whole genome shotgun (WGS) entry which is preliminary data.</text>
</comment>
<evidence type="ECO:0000256" key="2">
    <source>
        <dbReference type="ARBA" id="ARBA00022692"/>
    </source>
</evidence>
<gene>
    <name evidence="10" type="ORF">VB854_18115</name>
</gene>
<dbReference type="InterPro" id="IPR001054">
    <property type="entry name" value="A/G_cyclase"/>
</dbReference>
<sequence>SLIFLTIERSYPTSWKKIPEEISFYLLLFNFHGFVIFVFFNVSHFVLQKDLVLDALDREHSKTMEARQLSDKLLLNILPLKIAERLKLKEEYIVDDFANVSVLFADIVGFTKISETLTPEKLVEILNRIFVEFDYITERNGLEKIKTIGDAYMAAAGIPEIHAEHAIACVKSALEMNKFIKNDPFLQNIQLELRIGIHSGAVVAGVIGKNKFAYDLWGDAVNTASRMESHGSPGEIQITKSVKDSIGDRFVLEERGLVNVKGKGMVETYFVKGYS</sequence>
<dbReference type="Pfam" id="PF00211">
    <property type="entry name" value="Guanylate_cyc"/>
    <property type="match status" value="1"/>
</dbReference>
<feature type="non-terminal residue" evidence="10">
    <location>
        <position position="1"/>
    </location>
</feature>
<comment type="subcellular location">
    <subcellularLocation>
        <location evidence="1">Membrane</location>
    </subcellularLocation>
</comment>
<dbReference type="SMART" id="SM00044">
    <property type="entry name" value="CYCc"/>
    <property type="match status" value="1"/>
</dbReference>
<dbReference type="PANTHER" id="PTHR11920">
    <property type="entry name" value="GUANYLYL CYCLASE"/>
    <property type="match status" value="1"/>
</dbReference>
<proteinExistence type="inferred from homology"/>
<keyword evidence="4 8" id="KW-1133">Transmembrane helix</keyword>
<evidence type="ECO:0000256" key="8">
    <source>
        <dbReference type="SAM" id="Phobius"/>
    </source>
</evidence>